<feature type="compositionally biased region" description="Low complexity" evidence="6">
    <location>
        <begin position="60"/>
        <end position="102"/>
    </location>
</feature>
<keyword evidence="5" id="KW-0539">Nucleus</keyword>
<dbReference type="PANTHER" id="PTHR13288:SF8">
    <property type="entry name" value="SPLICING FACTOR 45"/>
    <property type="match status" value="1"/>
</dbReference>
<dbReference type="FunFam" id="3.30.70.330:FF:000382">
    <property type="entry name" value="G-patch domain-containing protein"/>
    <property type="match status" value="1"/>
</dbReference>
<comment type="subcellular location">
    <subcellularLocation>
        <location evidence="1">Nucleus</location>
    </subcellularLocation>
</comment>
<evidence type="ECO:0000256" key="2">
    <source>
        <dbReference type="ARBA" id="ARBA00022664"/>
    </source>
</evidence>
<accession>A0A8H3U208</accession>
<keyword evidence="3" id="KW-0694">RNA-binding</keyword>
<feature type="compositionally biased region" description="Basic and acidic residues" evidence="6">
    <location>
        <begin position="243"/>
        <end position="268"/>
    </location>
</feature>
<evidence type="ECO:0000256" key="4">
    <source>
        <dbReference type="ARBA" id="ARBA00023187"/>
    </source>
</evidence>
<feature type="compositionally biased region" description="Low complexity" evidence="6">
    <location>
        <begin position="444"/>
        <end position="456"/>
    </location>
</feature>
<dbReference type="GO" id="GO:0071011">
    <property type="term" value="C:precatalytic spliceosome"/>
    <property type="evidence" value="ECO:0007669"/>
    <property type="project" value="TreeGrafter"/>
</dbReference>
<gene>
    <name evidence="8" type="ORF">NliqN6_6751</name>
</gene>
<dbReference type="OrthoDB" id="5411533at2759"/>
<feature type="compositionally biased region" description="Pro residues" evidence="6">
    <location>
        <begin position="308"/>
        <end position="329"/>
    </location>
</feature>
<evidence type="ECO:0000256" key="1">
    <source>
        <dbReference type="ARBA" id="ARBA00004123"/>
    </source>
</evidence>
<proteinExistence type="predicted"/>
<dbReference type="SUPFAM" id="SSF54928">
    <property type="entry name" value="RNA-binding domain, RBD"/>
    <property type="match status" value="1"/>
</dbReference>
<protein>
    <recommendedName>
        <fullName evidence="7">G-patch domain-containing protein</fullName>
    </recommendedName>
</protein>
<dbReference type="InterPro" id="IPR040052">
    <property type="entry name" value="RBM17"/>
</dbReference>
<dbReference type="AlphaFoldDB" id="A0A8H3U208"/>
<dbReference type="InterPro" id="IPR035979">
    <property type="entry name" value="RBD_domain_sf"/>
</dbReference>
<comment type="caution">
    <text evidence="8">The sequence shown here is derived from an EMBL/GenBank/DDBJ whole genome shotgun (WGS) entry which is preliminary data.</text>
</comment>
<keyword evidence="2" id="KW-0507">mRNA processing</keyword>
<organism evidence="8 9">
    <name type="scientific">Naganishia liquefaciens</name>
    <dbReference type="NCBI Taxonomy" id="104408"/>
    <lineage>
        <taxon>Eukaryota</taxon>
        <taxon>Fungi</taxon>
        <taxon>Dikarya</taxon>
        <taxon>Basidiomycota</taxon>
        <taxon>Agaricomycotina</taxon>
        <taxon>Tremellomycetes</taxon>
        <taxon>Filobasidiales</taxon>
        <taxon>Filobasidiaceae</taxon>
        <taxon>Naganishia</taxon>
    </lineage>
</organism>
<evidence type="ECO:0000313" key="8">
    <source>
        <dbReference type="EMBL" id="GHJ90349.1"/>
    </source>
</evidence>
<dbReference type="PANTHER" id="PTHR13288">
    <property type="entry name" value="SPLICING FACTOR 45 SPF45"/>
    <property type="match status" value="1"/>
</dbReference>
<feature type="compositionally biased region" description="Basic and acidic residues" evidence="6">
    <location>
        <begin position="363"/>
        <end position="373"/>
    </location>
</feature>
<reference evidence="8" key="1">
    <citation type="submission" date="2020-07" db="EMBL/GenBank/DDBJ databases">
        <title>Draft Genome Sequence of a Deep-Sea Yeast, Naganishia (Cryptococcus) liquefaciens strain N6.</title>
        <authorList>
            <person name="Han Y.W."/>
            <person name="Kajitani R."/>
            <person name="Morimoto H."/>
            <person name="Parhat M."/>
            <person name="Tsubouchi H."/>
            <person name="Bakenova O."/>
            <person name="Ogata M."/>
            <person name="Argunhan B."/>
            <person name="Aoki R."/>
            <person name="Kajiwara S."/>
            <person name="Itoh T."/>
            <person name="Iwasaki H."/>
        </authorList>
    </citation>
    <scope>NUCLEOTIDE SEQUENCE</scope>
    <source>
        <strain evidence="8">N6</strain>
    </source>
</reference>
<sequence>MSLFAGTSFLSGAHDKPQPHAAEADPIAARRPPSDDAPQADDQPVEQPSAEERGNKVEEATGATTTPGTGTGTGQAAWTAALRFAPAASRRGGKSASSSSAKHSATLMASRLAAAALVPTTTTTTTTASTTTTTGTAFSAAPSITALPVHHSEITPASVPPVAGDVQDAQGRKIFRPPSMTLDQGEAFARARGTKRGAAAGGQGGVGKRKKWKKHKKQFEVPQHVFIPDEAYNPAKPNDLQEYREWRKMRREERKREEAERRERREGSGKSWYSEDEEDEWSEEEAPRRDAPRAFAPPSALYAAPSDATPPPPPPPPPAAAATTAPPPVAIRKTETADEVYARRLAMSRGVGMQQQVGGQTFGRERGEMDGEKPQPPTFQPPTPAFQPPTIRPPTFQPSTFQPPSIQPPTFQPSTFKPPTFQPANATAPNPSIDTPVPAPDTAPSPSDTPAAAAAADFQKTLEARRLAAESIAKRLAAQFAKPGPGIGTYEGEVPARGKEQEVDTSGMEAEDVVDLLAKQVERDAGGEVVEQGTFAERMMRKMGHVQGQGLGRSGDGIVHAFAAEHVTDNKGKKSAPTQGKPGGGGGWTQSTSAKGRLVNLNENARQKEERARYGEPSRVVVLVNVMASVDEADQETMEDLGEKLKEHGIVERIVPHAVTPPSTDPTEAVRIFVVFSGPAGAWKALKDLDARFFGGRKIAAKFFDEKRFERGDWDGPILG</sequence>
<feature type="region of interest" description="Disordered" evidence="6">
    <location>
        <begin position="1"/>
        <end position="102"/>
    </location>
</feature>
<evidence type="ECO:0000313" key="9">
    <source>
        <dbReference type="Proteomes" id="UP000620104"/>
    </source>
</evidence>
<dbReference type="Proteomes" id="UP000620104">
    <property type="component" value="Unassembled WGS sequence"/>
</dbReference>
<dbReference type="Pfam" id="PF01585">
    <property type="entry name" value="G-patch"/>
    <property type="match status" value="1"/>
</dbReference>
<keyword evidence="9" id="KW-1185">Reference proteome</keyword>
<feature type="domain" description="G-patch" evidence="7">
    <location>
        <begin position="532"/>
        <end position="578"/>
    </location>
</feature>
<evidence type="ECO:0000256" key="6">
    <source>
        <dbReference type="SAM" id="MobiDB-lite"/>
    </source>
</evidence>
<dbReference type="GO" id="GO:0045292">
    <property type="term" value="P:mRNA cis splicing, via spliceosome"/>
    <property type="evidence" value="ECO:0007669"/>
    <property type="project" value="InterPro"/>
</dbReference>
<dbReference type="InterPro" id="IPR000467">
    <property type="entry name" value="G_patch_dom"/>
</dbReference>
<feature type="compositionally biased region" description="Basic and acidic residues" evidence="6">
    <location>
        <begin position="50"/>
        <end position="59"/>
    </location>
</feature>
<dbReference type="InterPro" id="IPR012677">
    <property type="entry name" value="Nucleotide-bd_a/b_plait_sf"/>
</dbReference>
<feature type="region of interest" description="Disordered" evidence="6">
    <location>
        <begin position="350"/>
        <end position="456"/>
    </location>
</feature>
<dbReference type="Gene3D" id="3.30.70.330">
    <property type="match status" value="1"/>
</dbReference>
<feature type="region of interest" description="Disordered" evidence="6">
    <location>
        <begin position="568"/>
        <end position="599"/>
    </location>
</feature>
<feature type="compositionally biased region" description="Polar residues" evidence="6">
    <location>
        <begin position="412"/>
        <end position="433"/>
    </location>
</feature>
<feature type="region of interest" description="Disordered" evidence="6">
    <location>
        <begin position="243"/>
        <end position="337"/>
    </location>
</feature>
<dbReference type="EMBL" id="BLZA01000058">
    <property type="protein sequence ID" value="GHJ90349.1"/>
    <property type="molecule type" value="Genomic_DNA"/>
</dbReference>
<name>A0A8H3U208_9TREE</name>
<evidence type="ECO:0000256" key="5">
    <source>
        <dbReference type="ARBA" id="ARBA00023242"/>
    </source>
</evidence>
<feature type="compositionally biased region" description="Low complexity" evidence="6">
    <location>
        <begin position="24"/>
        <end position="42"/>
    </location>
</feature>
<feature type="compositionally biased region" description="Acidic residues" evidence="6">
    <location>
        <begin position="274"/>
        <end position="284"/>
    </location>
</feature>
<dbReference type="GO" id="GO:0003723">
    <property type="term" value="F:RNA binding"/>
    <property type="evidence" value="ECO:0007669"/>
    <property type="project" value="UniProtKB-KW"/>
</dbReference>
<feature type="compositionally biased region" description="Basic residues" evidence="6">
    <location>
        <begin position="207"/>
        <end position="217"/>
    </location>
</feature>
<evidence type="ECO:0000256" key="3">
    <source>
        <dbReference type="ARBA" id="ARBA00022884"/>
    </source>
</evidence>
<dbReference type="PROSITE" id="PS50174">
    <property type="entry name" value="G_PATCH"/>
    <property type="match status" value="1"/>
</dbReference>
<feature type="region of interest" description="Disordered" evidence="6">
    <location>
        <begin position="482"/>
        <end position="508"/>
    </location>
</feature>
<evidence type="ECO:0000259" key="7">
    <source>
        <dbReference type="PROSITE" id="PS50174"/>
    </source>
</evidence>
<feature type="compositionally biased region" description="Low complexity" evidence="6">
    <location>
        <begin position="293"/>
        <end position="307"/>
    </location>
</feature>
<feature type="region of interest" description="Disordered" evidence="6">
    <location>
        <begin position="191"/>
        <end position="221"/>
    </location>
</feature>
<keyword evidence="4" id="KW-0508">mRNA splicing</keyword>
<feature type="compositionally biased region" description="Low complexity" evidence="6">
    <location>
        <begin position="350"/>
        <end position="359"/>
    </location>
</feature>
<feature type="compositionally biased region" description="Pro residues" evidence="6">
    <location>
        <begin position="374"/>
        <end position="396"/>
    </location>
</feature>
<dbReference type="SMART" id="SM00443">
    <property type="entry name" value="G_patch"/>
    <property type="match status" value="1"/>
</dbReference>
<dbReference type="CDD" id="cd12374">
    <property type="entry name" value="RRM_UHM_SPF45_PUF60"/>
    <property type="match status" value="1"/>
</dbReference>